<keyword evidence="1" id="KW-0472">Membrane</keyword>
<keyword evidence="1" id="KW-0812">Transmembrane</keyword>
<evidence type="ECO:0000313" key="2">
    <source>
        <dbReference type="EMBL" id="EGD98897.1"/>
    </source>
</evidence>
<name>F2S5P8_TRIT1</name>
<keyword evidence="3" id="KW-1185">Reference proteome</keyword>
<keyword evidence="1" id="KW-1133">Transmembrane helix</keyword>
<feature type="transmembrane region" description="Helical" evidence="1">
    <location>
        <begin position="82"/>
        <end position="104"/>
    </location>
</feature>
<gene>
    <name evidence="2" type="ORF">TESG_06259</name>
</gene>
<reference evidence="3" key="1">
    <citation type="journal article" date="2012" name="MBio">
        <title>Comparative genome analysis of Trichophyton rubrum and related dermatophytes reveals candidate genes involved in infection.</title>
        <authorList>
            <person name="Martinez D.A."/>
            <person name="Oliver B.G."/>
            <person name="Graeser Y."/>
            <person name="Goldberg J.M."/>
            <person name="Li W."/>
            <person name="Martinez-Rossi N.M."/>
            <person name="Monod M."/>
            <person name="Shelest E."/>
            <person name="Barton R.C."/>
            <person name="Birch E."/>
            <person name="Brakhage A.A."/>
            <person name="Chen Z."/>
            <person name="Gurr S.J."/>
            <person name="Heiman D."/>
            <person name="Heitman J."/>
            <person name="Kosti I."/>
            <person name="Rossi A."/>
            <person name="Saif S."/>
            <person name="Samalova M."/>
            <person name="Saunders C.W."/>
            <person name="Shea T."/>
            <person name="Summerbell R.C."/>
            <person name="Xu J."/>
            <person name="Young S."/>
            <person name="Zeng Q."/>
            <person name="Birren B.W."/>
            <person name="Cuomo C.A."/>
            <person name="White T.C."/>
        </authorList>
    </citation>
    <scope>NUCLEOTIDE SEQUENCE [LARGE SCALE GENOMIC DNA]</scope>
    <source>
        <strain evidence="3">CBS 112818</strain>
    </source>
</reference>
<organism evidence="2 3">
    <name type="scientific">Trichophyton tonsurans (strain CBS 112818)</name>
    <name type="common">Scalp ringworm fungus</name>
    <dbReference type="NCBI Taxonomy" id="647933"/>
    <lineage>
        <taxon>Eukaryota</taxon>
        <taxon>Fungi</taxon>
        <taxon>Dikarya</taxon>
        <taxon>Ascomycota</taxon>
        <taxon>Pezizomycotina</taxon>
        <taxon>Eurotiomycetes</taxon>
        <taxon>Eurotiomycetidae</taxon>
        <taxon>Onygenales</taxon>
        <taxon>Arthrodermataceae</taxon>
        <taxon>Trichophyton</taxon>
    </lineage>
</organism>
<proteinExistence type="predicted"/>
<evidence type="ECO:0000256" key="1">
    <source>
        <dbReference type="SAM" id="Phobius"/>
    </source>
</evidence>
<sequence>MGRSMVLADDTVTSSGSYGNAVNDLLRVEARPKIMNRAQAGVGLLELPVAIISNLRGDAAITQIHVHFFLDTCEFEFEYRSIVGVANMMAATLLTLIVESFYIARKT</sequence>
<dbReference type="EMBL" id="GG698515">
    <property type="protein sequence ID" value="EGD98897.1"/>
    <property type="molecule type" value="Genomic_DNA"/>
</dbReference>
<dbReference type="HOGENOM" id="CLU_2211878_0_0_1"/>
<evidence type="ECO:0000313" key="3">
    <source>
        <dbReference type="Proteomes" id="UP000009172"/>
    </source>
</evidence>
<accession>F2S5P8</accession>
<protein>
    <submittedName>
        <fullName evidence="2">Uncharacterized protein</fullName>
    </submittedName>
</protein>
<dbReference type="Proteomes" id="UP000009172">
    <property type="component" value="Unassembled WGS sequence"/>
</dbReference>
<dbReference type="AlphaFoldDB" id="F2S5P8"/>